<dbReference type="PROSITE" id="PS51898">
    <property type="entry name" value="TYR_RECOMBINASE"/>
    <property type="match status" value="1"/>
</dbReference>
<dbReference type="InterPro" id="IPR013762">
    <property type="entry name" value="Integrase-like_cat_sf"/>
</dbReference>
<evidence type="ECO:0000259" key="5">
    <source>
        <dbReference type="PROSITE" id="PS51900"/>
    </source>
</evidence>
<dbReference type="Gene3D" id="1.10.443.10">
    <property type="entry name" value="Intergrase catalytic core"/>
    <property type="match status" value="1"/>
</dbReference>
<dbReference type="InterPro" id="IPR050090">
    <property type="entry name" value="Tyrosine_recombinase_XerCD"/>
</dbReference>
<dbReference type="InterPro" id="IPR010998">
    <property type="entry name" value="Integrase_recombinase_N"/>
</dbReference>
<dbReference type="Gene3D" id="1.10.150.130">
    <property type="match status" value="1"/>
</dbReference>
<evidence type="ECO:0000256" key="3">
    <source>
        <dbReference type="PROSITE-ProRule" id="PRU01248"/>
    </source>
</evidence>
<reference evidence="6 7" key="1">
    <citation type="submission" date="2024-09" db="EMBL/GenBank/DDBJ databases">
        <authorList>
            <person name="Sun Q."/>
            <person name="Mori K."/>
        </authorList>
    </citation>
    <scope>NUCLEOTIDE SEQUENCE [LARGE SCALE GENOMIC DNA]</scope>
    <source>
        <strain evidence="6 7">JCM 3028</strain>
    </source>
</reference>
<proteinExistence type="predicted"/>
<feature type="domain" description="Core-binding (CB)" evidence="5">
    <location>
        <begin position="20"/>
        <end position="110"/>
    </location>
</feature>
<gene>
    <name evidence="6" type="ORF">ACFFRH_39915</name>
</gene>
<evidence type="ECO:0000256" key="1">
    <source>
        <dbReference type="ARBA" id="ARBA00023125"/>
    </source>
</evidence>
<protein>
    <submittedName>
        <fullName evidence="6">Tyrosine-type recombinase/integrase</fullName>
    </submittedName>
</protein>
<evidence type="ECO:0000313" key="7">
    <source>
        <dbReference type="Proteomes" id="UP001589610"/>
    </source>
</evidence>
<dbReference type="InterPro" id="IPR002104">
    <property type="entry name" value="Integrase_catalytic"/>
</dbReference>
<dbReference type="PROSITE" id="PS51900">
    <property type="entry name" value="CB"/>
    <property type="match status" value="1"/>
</dbReference>
<evidence type="ECO:0000259" key="4">
    <source>
        <dbReference type="PROSITE" id="PS51898"/>
    </source>
</evidence>
<dbReference type="InterPro" id="IPR044068">
    <property type="entry name" value="CB"/>
</dbReference>
<name>A0ABV5TRD2_9ACTN</name>
<dbReference type="EMBL" id="JBHMBS010000037">
    <property type="protein sequence ID" value="MFB9681682.1"/>
    <property type="molecule type" value="Genomic_DNA"/>
</dbReference>
<dbReference type="RefSeq" id="WP_386162861.1">
    <property type="nucleotide sequence ID" value="NZ_JBHMBS010000037.1"/>
</dbReference>
<dbReference type="InterPro" id="IPR011010">
    <property type="entry name" value="DNA_brk_join_enz"/>
</dbReference>
<evidence type="ECO:0000256" key="2">
    <source>
        <dbReference type="ARBA" id="ARBA00023172"/>
    </source>
</evidence>
<accession>A0ABV5TRD2</accession>
<dbReference type="PANTHER" id="PTHR30349:SF81">
    <property type="entry name" value="TYROSINE RECOMBINASE XERC"/>
    <property type="match status" value="1"/>
</dbReference>
<keyword evidence="2" id="KW-0233">DNA recombination</keyword>
<dbReference type="SUPFAM" id="SSF56349">
    <property type="entry name" value="DNA breaking-rejoining enzymes"/>
    <property type="match status" value="1"/>
</dbReference>
<dbReference type="Pfam" id="PF00589">
    <property type="entry name" value="Phage_integrase"/>
    <property type="match status" value="1"/>
</dbReference>
<sequence>MTESMGASIVALHPAADVVAAAAEALAAVGRHLDRCKLSAHTVKAYRRQSAAYVAWLVEHAVAHPDAFVDLVGAEAAVTAWRKSMVAARRSPATVNQALAAVTLLYAERGLRIDIKRARVPKPGEPDALTPAEQGAVERAAARRGERDAAIVAVLLYAGVREEECARLEVEDVTLTARTGHLRLHGKGDEVRDVPLPPLARTRISAWLNVRGRQAGPLWSGQRGTLTVSGIVQAVLAVGAAAGLSGLRPHRLRHTYATRLREGGADLAQIQALLGHASLDTTARYFRAGLVEQAAVVERVFA</sequence>
<comment type="caution">
    <text evidence="6">The sequence shown here is derived from an EMBL/GenBank/DDBJ whole genome shotgun (WGS) entry which is preliminary data.</text>
</comment>
<feature type="domain" description="Tyr recombinase" evidence="4">
    <location>
        <begin position="124"/>
        <end position="298"/>
    </location>
</feature>
<dbReference type="PANTHER" id="PTHR30349">
    <property type="entry name" value="PHAGE INTEGRASE-RELATED"/>
    <property type="match status" value="1"/>
</dbReference>
<dbReference type="SUPFAM" id="SSF47823">
    <property type="entry name" value="lambda integrase-like, N-terminal domain"/>
    <property type="match status" value="1"/>
</dbReference>
<keyword evidence="7" id="KW-1185">Reference proteome</keyword>
<keyword evidence="1 3" id="KW-0238">DNA-binding</keyword>
<organism evidence="6 7">
    <name type="scientific">Streptosporangium vulgare</name>
    <dbReference type="NCBI Taxonomy" id="46190"/>
    <lineage>
        <taxon>Bacteria</taxon>
        <taxon>Bacillati</taxon>
        <taxon>Actinomycetota</taxon>
        <taxon>Actinomycetes</taxon>
        <taxon>Streptosporangiales</taxon>
        <taxon>Streptosporangiaceae</taxon>
        <taxon>Streptosporangium</taxon>
    </lineage>
</organism>
<dbReference type="CDD" id="cd00397">
    <property type="entry name" value="DNA_BRE_C"/>
    <property type="match status" value="1"/>
</dbReference>
<dbReference type="Proteomes" id="UP001589610">
    <property type="component" value="Unassembled WGS sequence"/>
</dbReference>
<evidence type="ECO:0000313" key="6">
    <source>
        <dbReference type="EMBL" id="MFB9681682.1"/>
    </source>
</evidence>